<dbReference type="SUPFAM" id="SSF54631">
    <property type="entry name" value="CBS-domain pair"/>
    <property type="match status" value="1"/>
</dbReference>
<dbReference type="Gene3D" id="3.10.580.10">
    <property type="entry name" value="CBS-domain"/>
    <property type="match status" value="1"/>
</dbReference>
<dbReference type="SUPFAM" id="SSF56176">
    <property type="entry name" value="FAD-binding/transporter-associated domain-like"/>
    <property type="match status" value="1"/>
</dbReference>
<dbReference type="SMART" id="SM00116">
    <property type="entry name" value="CBS"/>
    <property type="match status" value="2"/>
</dbReference>
<evidence type="ECO:0000256" key="10">
    <source>
        <dbReference type="SAM" id="Phobius"/>
    </source>
</evidence>
<dbReference type="GO" id="GO:0005886">
    <property type="term" value="C:plasma membrane"/>
    <property type="evidence" value="ECO:0007669"/>
    <property type="project" value="UniProtKB-SubCell"/>
</dbReference>
<name>A0A828YA74_9LEPT</name>
<keyword evidence="6 8" id="KW-0129">CBS domain</keyword>
<dbReference type="InterPro" id="IPR051676">
    <property type="entry name" value="UPF0053_domain"/>
</dbReference>
<dbReference type="Gene3D" id="3.30.465.10">
    <property type="match status" value="1"/>
</dbReference>
<keyword evidence="3 9" id="KW-0812">Transmembrane</keyword>
<gene>
    <name evidence="13" type="ORF">LEP1GSC131_4345</name>
</gene>
<dbReference type="PROSITE" id="PS51371">
    <property type="entry name" value="CBS"/>
    <property type="match status" value="2"/>
</dbReference>
<dbReference type="PANTHER" id="PTHR43099">
    <property type="entry name" value="UPF0053 PROTEIN YRKA"/>
    <property type="match status" value="1"/>
</dbReference>
<evidence type="ECO:0000256" key="8">
    <source>
        <dbReference type="PROSITE-ProRule" id="PRU00703"/>
    </source>
</evidence>
<comment type="subcellular location">
    <subcellularLocation>
        <location evidence="1">Cell membrane</location>
        <topology evidence="1">Multi-pass membrane protein</topology>
    </subcellularLocation>
</comment>
<evidence type="ECO:0000256" key="5">
    <source>
        <dbReference type="ARBA" id="ARBA00022989"/>
    </source>
</evidence>
<dbReference type="InterPro" id="IPR000644">
    <property type="entry name" value="CBS_dom"/>
</dbReference>
<evidence type="ECO:0000313" key="14">
    <source>
        <dbReference type="Proteomes" id="UP000006339"/>
    </source>
</evidence>
<dbReference type="PANTHER" id="PTHR43099:SF2">
    <property type="entry name" value="UPF0053 PROTEIN YRKA"/>
    <property type="match status" value="1"/>
</dbReference>
<dbReference type="InterPro" id="IPR046342">
    <property type="entry name" value="CBS_dom_sf"/>
</dbReference>
<protein>
    <submittedName>
        <fullName evidence="13">Membrane protein, PF01595 family</fullName>
    </submittedName>
</protein>
<accession>A0A828YA74</accession>
<evidence type="ECO:0000256" key="9">
    <source>
        <dbReference type="PROSITE-ProRule" id="PRU01193"/>
    </source>
</evidence>
<dbReference type="PROSITE" id="PS51846">
    <property type="entry name" value="CNNM"/>
    <property type="match status" value="1"/>
</dbReference>
<evidence type="ECO:0000256" key="6">
    <source>
        <dbReference type="ARBA" id="ARBA00023122"/>
    </source>
</evidence>
<feature type="domain" description="CNNM transmembrane" evidence="12">
    <location>
        <begin position="5"/>
        <end position="209"/>
    </location>
</feature>
<keyword evidence="7 9" id="KW-0472">Membrane</keyword>
<dbReference type="InterPro" id="IPR005170">
    <property type="entry name" value="Transptr-assoc_dom"/>
</dbReference>
<dbReference type="InterPro" id="IPR036318">
    <property type="entry name" value="FAD-bd_PCMH-like_sf"/>
</dbReference>
<dbReference type="Pfam" id="PF00571">
    <property type="entry name" value="CBS"/>
    <property type="match status" value="2"/>
</dbReference>
<dbReference type="EMBL" id="AKWH02000021">
    <property type="protein sequence ID" value="EKO52545.1"/>
    <property type="molecule type" value="Genomic_DNA"/>
</dbReference>
<feature type="transmembrane region" description="Helical" evidence="10">
    <location>
        <begin position="65"/>
        <end position="88"/>
    </location>
</feature>
<evidence type="ECO:0000256" key="1">
    <source>
        <dbReference type="ARBA" id="ARBA00004651"/>
    </source>
</evidence>
<dbReference type="FunFam" id="3.10.580.10:FF:000002">
    <property type="entry name" value="Magnesium/cobalt efflux protein CorC"/>
    <property type="match status" value="1"/>
</dbReference>
<feature type="domain" description="CBS" evidence="11">
    <location>
        <begin position="228"/>
        <end position="290"/>
    </location>
</feature>
<dbReference type="Proteomes" id="UP000006339">
    <property type="component" value="Unassembled WGS sequence"/>
</dbReference>
<dbReference type="Pfam" id="PF03471">
    <property type="entry name" value="CorC_HlyC"/>
    <property type="match status" value="1"/>
</dbReference>
<feature type="domain" description="CBS" evidence="11">
    <location>
        <begin position="295"/>
        <end position="352"/>
    </location>
</feature>
<evidence type="ECO:0000259" key="11">
    <source>
        <dbReference type="PROSITE" id="PS51371"/>
    </source>
</evidence>
<reference evidence="13" key="1">
    <citation type="submission" date="2012-10" db="EMBL/GenBank/DDBJ databases">
        <authorList>
            <person name="Harkins D.M."/>
            <person name="Durkin A.S."/>
            <person name="Brinkac L.M."/>
            <person name="Selengut J.D."/>
            <person name="Sanka R."/>
            <person name="DePew J."/>
            <person name="Purushe J."/>
            <person name="Picardeau M."/>
            <person name="Werts C."/>
            <person name="Goarant C."/>
            <person name="Vinetz J.M."/>
            <person name="Sutton G.G."/>
            <person name="Nelson W.C."/>
            <person name="Fouts D.E."/>
        </authorList>
    </citation>
    <scope>NUCLEOTIDE SEQUENCE [LARGE SCALE GENOMIC DNA]</scope>
    <source>
        <strain evidence="13">200802841</strain>
    </source>
</reference>
<keyword evidence="4" id="KW-0677">Repeat</keyword>
<keyword evidence="5 9" id="KW-1133">Transmembrane helix</keyword>
<feature type="transmembrane region" description="Helical" evidence="10">
    <location>
        <begin position="108"/>
        <end position="131"/>
    </location>
</feature>
<comment type="caution">
    <text evidence="13">The sequence shown here is derived from an EMBL/GenBank/DDBJ whole genome shotgun (WGS) entry which is preliminary data.</text>
</comment>
<keyword evidence="14" id="KW-1185">Reference proteome</keyword>
<evidence type="ECO:0000259" key="12">
    <source>
        <dbReference type="PROSITE" id="PS51846"/>
    </source>
</evidence>
<evidence type="ECO:0000256" key="2">
    <source>
        <dbReference type="ARBA" id="ARBA00022475"/>
    </source>
</evidence>
<evidence type="ECO:0000256" key="7">
    <source>
        <dbReference type="ARBA" id="ARBA00023136"/>
    </source>
</evidence>
<dbReference type="Pfam" id="PF01595">
    <property type="entry name" value="CNNM"/>
    <property type="match status" value="1"/>
</dbReference>
<feature type="transmembrane region" description="Helical" evidence="10">
    <location>
        <begin position="12"/>
        <end position="36"/>
    </location>
</feature>
<dbReference type="InterPro" id="IPR002550">
    <property type="entry name" value="CNNM"/>
</dbReference>
<dbReference type="InterPro" id="IPR016169">
    <property type="entry name" value="FAD-bd_PCMH_sub2"/>
</dbReference>
<dbReference type="InterPro" id="IPR044751">
    <property type="entry name" value="Ion_transp-like_CBS"/>
</dbReference>
<organism evidence="13 14">
    <name type="scientific">Leptospira kirschneri str. 200802841</name>
    <dbReference type="NCBI Taxonomy" id="1193047"/>
    <lineage>
        <taxon>Bacteria</taxon>
        <taxon>Pseudomonadati</taxon>
        <taxon>Spirochaetota</taxon>
        <taxon>Spirochaetia</taxon>
        <taxon>Leptospirales</taxon>
        <taxon>Leptospiraceae</taxon>
        <taxon>Leptospira</taxon>
    </lineage>
</organism>
<sequence length="451" mass="51245">MDPYSPTMELIGFFIIILLIFANGFFVSAEFALVSIRPSRLEELIKENKPLAFVTKRAAQKLNDMLSVCQVGITIASLLLGWVGEGYVSRWLIFLLEMFGYSANEATIHGLAITISFTIITFLHILLGELLPKTVAIQNTEPVALFISIPLFFFYYLFYPITFFLNEMTSFLLKLIGIEANKSRMMHSPEELMIIIEEQNKQGKIDQEEFQIIQNTFQFSEHQAKDVMTHRLSIIGIPHDTSMDSLISIIAEHHFSRYPIYEGSTDKIIGIIHVQTYLTWLSNSKKGRKEKVTAIMQPPIFVPEGLSIEKVMQKLRENKQHMAIVIDEYGGVAGLLTLEDIIEEIFGQIRDETDDHETDPFPTQHSDSFTIDGEAELDDLKEILVGVQEEEIKDIRTIAGFILGRLEDMPEEGSTISLQTGTLTVEKMEGNKILLVRFTRVSLNNRAQSKK</sequence>
<evidence type="ECO:0000313" key="13">
    <source>
        <dbReference type="EMBL" id="EKO52545.1"/>
    </source>
</evidence>
<dbReference type="GO" id="GO:0050660">
    <property type="term" value="F:flavin adenine dinucleotide binding"/>
    <property type="evidence" value="ECO:0007669"/>
    <property type="project" value="InterPro"/>
</dbReference>
<proteinExistence type="predicted"/>
<keyword evidence="2" id="KW-1003">Cell membrane</keyword>
<evidence type="ECO:0000256" key="4">
    <source>
        <dbReference type="ARBA" id="ARBA00022737"/>
    </source>
</evidence>
<feature type="transmembrane region" description="Helical" evidence="10">
    <location>
        <begin position="143"/>
        <end position="165"/>
    </location>
</feature>
<dbReference type="AlphaFoldDB" id="A0A828YA74"/>
<dbReference type="CDD" id="cd04590">
    <property type="entry name" value="CBS_pair_CorC_HlyC_assoc"/>
    <property type="match status" value="1"/>
</dbReference>
<dbReference type="SMART" id="SM01091">
    <property type="entry name" value="CorC_HlyC"/>
    <property type="match status" value="1"/>
</dbReference>
<evidence type="ECO:0000256" key="3">
    <source>
        <dbReference type="ARBA" id="ARBA00022692"/>
    </source>
</evidence>